<dbReference type="Pfam" id="PF08240">
    <property type="entry name" value="ADH_N"/>
    <property type="match status" value="1"/>
</dbReference>
<dbReference type="SUPFAM" id="SSF50129">
    <property type="entry name" value="GroES-like"/>
    <property type="match status" value="1"/>
</dbReference>
<dbReference type="PROSITE" id="PS50297">
    <property type="entry name" value="ANK_REP_REGION"/>
    <property type="match status" value="2"/>
</dbReference>
<dbReference type="SMART" id="SM00248">
    <property type="entry name" value="ANK"/>
    <property type="match status" value="2"/>
</dbReference>
<accession>A0A9Q9DVB1</accession>
<feature type="repeat" description="ANK" evidence="8">
    <location>
        <begin position="609"/>
        <end position="641"/>
    </location>
</feature>
<dbReference type="PROSITE" id="PS50837">
    <property type="entry name" value="NACHT"/>
    <property type="match status" value="1"/>
</dbReference>
<dbReference type="Gene3D" id="1.25.40.20">
    <property type="entry name" value="Ankyrin repeat-containing domain"/>
    <property type="match status" value="1"/>
</dbReference>
<evidence type="ECO:0000256" key="3">
    <source>
        <dbReference type="ARBA" id="ARBA00022723"/>
    </source>
</evidence>
<dbReference type="InterPro" id="IPR011032">
    <property type="entry name" value="GroES-like_sf"/>
</dbReference>
<dbReference type="CDD" id="cd08282">
    <property type="entry name" value="PFDH_like"/>
    <property type="match status" value="1"/>
</dbReference>
<dbReference type="InterPro" id="IPR013149">
    <property type="entry name" value="ADH-like_C"/>
</dbReference>
<dbReference type="InterPro" id="IPR036770">
    <property type="entry name" value="Ankyrin_rpt-contain_sf"/>
</dbReference>
<dbReference type="PRINTS" id="PR01415">
    <property type="entry name" value="ANKYRIN"/>
</dbReference>
<dbReference type="InterPro" id="IPR027417">
    <property type="entry name" value="P-loop_NTPase"/>
</dbReference>
<dbReference type="InterPro" id="IPR002328">
    <property type="entry name" value="ADH_Zn_CS"/>
</dbReference>
<keyword evidence="5 9" id="KW-0862">Zinc</keyword>
<dbReference type="InterPro" id="IPR007111">
    <property type="entry name" value="NACHT_NTPase"/>
</dbReference>
<dbReference type="GO" id="GO:0016491">
    <property type="term" value="F:oxidoreductase activity"/>
    <property type="evidence" value="ECO:0007669"/>
    <property type="project" value="UniProtKB-KW"/>
</dbReference>
<evidence type="ECO:0000256" key="6">
    <source>
        <dbReference type="ARBA" id="ARBA00023002"/>
    </source>
</evidence>
<dbReference type="SUPFAM" id="SSF52540">
    <property type="entry name" value="P-loop containing nucleoside triphosphate hydrolases"/>
    <property type="match status" value="1"/>
</dbReference>
<gene>
    <name evidence="11" type="ORF">yc1106_07936</name>
</gene>
<evidence type="ECO:0000259" key="10">
    <source>
        <dbReference type="PROSITE" id="PS50837"/>
    </source>
</evidence>
<comment type="cofactor">
    <cofactor evidence="1 9">
        <name>Zn(2+)</name>
        <dbReference type="ChEBI" id="CHEBI:29105"/>
    </cofactor>
</comment>
<dbReference type="PROSITE" id="PS50088">
    <property type="entry name" value="ANK_REPEAT"/>
    <property type="match status" value="2"/>
</dbReference>
<dbReference type="Gene3D" id="3.40.50.300">
    <property type="entry name" value="P-loop containing nucleotide triphosphate hydrolases"/>
    <property type="match status" value="1"/>
</dbReference>
<dbReference type="OrthoDB" id="256333at2759"/>
<dbReference type="VEuPathDB" id="FungiDB:yc1106_07936"/>
<dbReference type="InterPro" id="IPR002110">
    <property type="entry name" value="Ankyrin_rpt"/>
</dbReference>
<evidence type="ECO:0000256" key="9">
    <source>
        <dbReference type="RuleBase" id="RU361277"/>
    </source>
</evidence>
<keyword evidence="12" id="KW-1185">Reference proteome</keyword>
<evidence type="ECO:0000256" key="2">
    <source>
        <dbReference type="ARBA" id="ARBA00008072"/>
    </source>
</evidence>
<dbReference type="SUPFAM" id="SSF48403">
    <property type="entry name" value="Ankyrin repeat"/>
    <property type="match status" value="1"/>
</dbReference>
<dbReference type="AlphaFoldDB" id="A0A9Q9DVB1"/>
<dbReference type="GO" id="GO:0008270">
    <property type="term" value="F:zinc ion binding"/>
    <property type="evidence" value="ECO:0007669"/>
    <property type="project" value="InterPro"/>
</dbReference>
<dbReference type="Pfam" id="PF12796">
    <property type="entry name" value="Ank_2"/>
    <property type="match status" value="1"/>
</dbReference>
<dbReference type="PANTHER" id="PTHR42813">
    <property type="entry name" value="ZINC-TYPE ALCOHOL DEHYDROGENASE-LIKE"/>
    <property type="match status" value="1"/>
</dbReference>
<feature type="repeat" description="ANK" evidence="8">
    <location>
        <begin position="642"/>
        <end position="674"/>
    </location>
</feature>
<dbReference type="EMBL" id="CP089279">
    <property type="protein sequence ID" value="USP80662.1"/>
    <property type="molecule type" value="Genomic_DNA"/>
</dbReference>
<keyword evidence="4" id="KW-0677">Repeat</keyword>
<name>A0A9Q9DVB1_CURCL</name>
<dbReference type="InterPro" id="IPR054471">
    <property type="entry name" value="GPIID_WHD"/>
</dbReference>
<evidence type="ECO:0000313" key="11">
    <source>
        <dbReference type="EMBL" id="USP80662.1"/>
    </source>
</evidence>
<dbReference type="InterPro" id="IPR013154">
    <property type="entry name" value="ADH-like_N"/>
</dbReference>
<dbReference type="Pfam" id="PF22939">
    <property type="entry name" value="WHD_GPIID"/>
    <property type="match status" value="1"/>
</dbReference>
<dbReference type="Pfam" id="PF00107">
    <property type="entry name" value="ADH_zinc_N"/>
    <property type="match status" value="1"/>
</dbReference>
<proteinExistence type="inferred from homology"/>
<reference evidence="11" key="1">
    <citation type="submission" date="2021-12" db="EMBL/GenBank/DDBJ databases">
        <title>Curvularia clavata genome.</title>
        <authorList>
            <person name="Cao Y."/>
        </authorList>
    </citation>
    <scope>NUCLEOTIDE SEQUENCE</scope>
    <source>
        <strain evidence="11">Yc1106</strain>
    </source>
</reference>
<keyword evidence="8" id="KW-0040">ANK repeat</keyword>
<dbReference type="Proteomes" id="UP001056012">
    <property type="component" value="Chromosome 6"/>
</dbReference>
<keyword evidence="3 9" id="KW-0479">Metal-binding</keyword>
<evidence type="ECO:0000256" key="1">
    <source>
        <dbReference type="ARBA" id="ARBA00001947"/>
    </source>
</evidence>
<organism evidence="11 12">
    <name type="scientific">Curvularia clavata</name>
    <dbReference type="NCBI Taxonomy" id="95742"/>
    <lineage>
        <taxon>Eukaryota</taxon>
        <taxon>Fungi</taxon>
        <taxon>Dikarya</taxon>
        <taxon>Ascomycota</taxon>
        <taxon>Pezizomycotina</taxon>
        <taxon>Dothideomycetes</taxon>
        <taxon>Pleosporomycetidae</taxon>
        <taxon>Pleosporales</taxon>
        <taxon>Pleosporineae</taxon>
        <taxon>Pleosporaceae</taxon>
        <taxon>Curvularia</taxon>
    </lineage>
</organism>
<keyword evidence="6" id="KW-0560">Oxidoreductase</keyword>
<sequence length="1056" mass="116489">MAEDCIHHQNISGVSAQNYSQVFAGSAQNVYFANPQSSQEPSGKAVIECRNALYLTDPRIDRESLITAKGTRVPGTCEWIKDDATYRAWLTCGGNNNSKNHSNSRMLWISGGPGKGKTMLSIFLTEELERHKVHTENSELLFFFCSAQDEKRNTATAVLRGLLHQITAKRPQLIKHALPYFEPPERVPQTLSSLEALWIIFSAMVSDIEFGTMFCVLDGLDECEETTRRALVSRLAGLLKEPVPSNKNWLKIAIISRDIPGLHNCPRIRLDPDNDESVASDIGQFVSARVKELSQIKGFNDDPQKSVYVQRELLTRSEGTFLWVGFAMDELLQKRTWTEVLCSLQELPSGLPAIYSRMLLGIPNEHRDMSRLILRWVTLAVRPLGLEELAAAACIQSSSSSQAIKRQATLDAISHCGPLIQVQEDTISFIHQSARDYLLREKQDDSEILEDFRIEPKKAHLELLQTCIKCINQSSLQRSADVLDYPSPLVGFNFVLTSVDRGGKNMKAPSQESSLLAYAVLHWPEHAKGCSTQDVALSDILKPFFHENSIVLRNWWIAYNHMKRTFWPPDLPLVHMQCYLGLVPLVEEVVASEKWKPRFLKRINKKDAYGDTALHLAVKGGNRDLVPILINGGARVNARGYKNETPLNFAAEAGDVEALQLLLNNGADMNVKKYFTMLIHYEGPFKVSVKDVEVPKIQHPDDVIVKVTTAAICGSDLHMYQGRTAAEAGLVFGHENMGIVIETGSGVTLLEKGDRIVLPFNVADGRCRNCEEGKTAFCTGVNPGFAGGAYGYVAMGPYQGGQAQYLRVPFADFNALKLPKGTEHEADFILLADIFPTGWHGLVLSGFQSGESVAVFGAGPVGLMAAYSGVLRGASKVFVVDTVPERLQAAEKIGCVPIDFKKSDPVEQIIKLNGGMVDRAVDAVGYQAVDASGSKEKPNIVLDQLIMVTRPTGGLGIPGLYVPADPGAPDEQSKKGQILISFGKLFEKGLHLGTGQCNVKAYNRYLRDMIVSGRAKPSFVVSHEINIEDAPTAYEKFDKRIEGYTKVLIHPNGALN</sequence>
<dbReference type="InterPro" id="IPR036291">
    <property type="entry name" value="NAD(P)-bd_dom_sf"/>
</dbReference>
<evidence type="ECO:0000256" key="5">
    <source>
        <dbReference type="ARBA" id="ARBA00022833"/>
    </source>
</evidence>
<dbReference type="PANTHER" id="PTHR42813:SF3">
    <property type="entry name" value="GLUTATHIONE-INDEPENDENT FORMALDEHYDE DEHYDROGENASE"/>
    <property type="match status" value="1"/>
</dbReference>
<evidence type="ECO:0000256" key="7">
    <source>
        <dbReference type="ARBA" id="ARBA00023027"/>
    </source>
</evidence>
<evidence type="ECO:0000256" key="8">
    <source>
        <dbReference type="PROSITE-ProRule" id="PRU00023"/>
    </source>
</evidence>
<dbReference type="InterPro" id="IPR056884">
    <property type="entry name" value="NPHP3-like_N"/>
</dbReference>
<dbReference type="Gene3D" id="3.40.50.720">
    <property type="entry name" value="NAD(P)-binding Rossmann-like Domain"/>
    <property type="match status" value="1"/>
</dbReference>
<dbReference type="PROSITE" id="PS00059">
    <property type="entry name" value="ADH_ZINC"/>
    <property type="match status" value="1"/>
</dbReference>
<feature type="domain" description="NACHT" evidence="10">
    <location>
        <begin position="105"/>
        <end position="250"/>
    </location>
</feature>
<protein>
    <recommendedName>
        <fullName evidence="10">NACHT domain-containing protein</fullName>
    </recommendedName>
</protein>
<evidence type="ECO:0000256" key="4">
    <source>
        <dbReference type="ARBA" id="ARBA00022737"/>
    </source>
</evidence>
<comment type="similarity">
    <text evidence="2 9">Belongs to the zinc-containing alcohol dehydrogenase family.</text>
</comment>
<evidence type="ECO:0000313" key="12">
    <source>
        <dbReference type="Proteomes" id="UP001056012"/>
    </source>
</evidence>
<keyword evidence="7" id="KW-0520">NAD</keyword>
<dbReference type="Pfam" id="PF24883">
    <property type="entry name" value="NPHP3_N"/>
    <property type="match status" value="1"/>
</dbReference>
<dbReference type="Gene3D" id="3.90.180.10">
    <property type="entry name" value="Medium-chain alcohol dehydrogenases, catalytic domain"/>
    <property type="match status" value="1"/>
</dbReference>
<dbReference type="SUPFAM" id="SSF51735">
    <property type="entry name" value="NAD(P)-binding Rossmann-fold domains"/>
    <property type="match status" value="1"/>
</dbReference>